<organism evidence="1 2">
    <name type="scientific">Polyrhizophydium stewartii</name>
    <dbReference type="NCBI Taxonomy" id="2732419"/>
    <lineage>
        <taxon>Eukaryota</taxon>
        <taxon>Fungi</taxon>
        <taxon>Fungi incertae sedis</taxon>
        <taxon>Chytridiomycota</taxon>
        <taxon>Chytridiomycota incertae sedis</taxon>
        <taxon>Chytridiomycetes</taxon>
        <taxon>Rhizophydiales</taxon>
        <taxon>Rhizophydiales incertae sedis</taxon>
        <taxon>Polyrhizophydium</taxon>
    </lineage>
</organism>
<dbReference type="Proteomes" id="UP001527925">
    <property type="component" value="Unassembled WGS sequence"/>
</dbReference>
<proteinExistence type="predicted"/>
<comment type="caution">
    <text evidence="1">The sequence shown here is derived from an EMBL/GenBank/DDBJ whole genome shotgun (WGS) entry which is preliminary data.</text>
</comment>
<keyword evidence="2" id="KW-1185">Reference proteome</keyword>
<reference evidence="1 2" key="1">
    <citation type="submission" date="2023-09" db="EMBL/GenBank/DDBJ databases">
        <title>Pangenome analysis of Batrachochytrium dendrobatidis and related Chytrids.</title>
        <authorList>
            <person name="Yacoub M.N."/>
            <person name="Stajich J.E."/>
            <person name="James T.Y."/>
        </authorList>
    </citation>
    <scope>NUCLEOTIDE SEQUENCE [LARGE SCALE GENOMIC DNA]</scope>
    <source>
        <strain evidence="1 2">JEL0888</strain>
    </source>
</reference>
<gene>
    <name evidence="1" type="ORF">HK105_203776</name>
</gene>
<sequence length="171" mass="18744">MTPTQSQLKRAAAHVMYLQSEISKMRHHASVRQQLTDSIKMLKQQHASTQKVDMHLAQFVRNYKLLLSTIQTASKLVRLNGVSATNEAVLAEALTHAADCAGELVPKTLSLDELQEAIAVAEREGDQIAVMVKSIHQQLARANVIADHAMIALSRKAQDAELAVTIPGIFD</sequence>
<name>A0ABR4NAW0_9FUNG</name>
<evidence type="ECO:0000313" key="1">
    <source>
        <dbReference type="EMBL" id="KAL2916662.1"/>
    </source>
</evidence>
<protein>
    <submittedName>
        <fullName evidence="1">Uncharacterized protein</fullName>
    </submittedName>
</protein>
<accession>A0ABR4NAW0</accession>
<dbReference type="EMBL" id="JADGIZ020000015">
    <property type="protein sequence ID" value="KAL2916662.1"/>
    <property type="molecule type" value="Genomic_DNA"/>
</dbReference>
<evidence type="ECO:0000313" key="2">
    <source>
        <dbReference type="Proteomes" id="UP001527925"/>
    </source>
</evidence>